<gene>
    <name evidence="8" type="ORF">B0A52_03561</name>
</gene>
<name>A0A438N9R3_EXOME</name>
<dbReference type="InterPro" id="IPR036055">
    <property type="entry name" value="LDL_receptor-like_sf"/>
</dbReference>
<evidence type="ECO:0000256" key="2">
    <source>
        <dbReference type="ARBA" id="ARBA00022729"/>
    </source>
</evidence>
<keyword evidence="4" id="KW-1015">Disulfide bond</keyword>
<dbReference type="Gene3D" id="2.70.130.10">
    <property type="entry name" value="Mannose-6-phosphate receptor binding domain"/>
    <property type="match status" value="1"/>
</dbReference>
<evidence type="ECO:0000256" key="1">
    <source>
        <dbReference type="ARBA" id="ARBA00022387"/>
    </source>
</evidence>
<dbReference type="PROSITE" id="PS51914">
    <property type="entry name" value="MRH"/>
    <property type="match status" value="1"/>
</dbReference>
<dbReference type="InterPro" id="IPR009011">
    <property type="entry name" value="Man6P_isomerase_rcpt-bd_dom_sf"/>
</dbReference>
<feature type="coiled-coil region" evidence="5">
    <location>
        <begin position="427"/>
        <end position="454"/>
    </location>
</feature>
<reference evidence="8 9" key="1">
    <citation type="submission" date="2017-03" db="EMBL/GenBank/DDBJ databases">
        <title>Genomes of endolithic fungi from Antarctica.</title>
        <authorList>
            <person name="Coleine C."/>
            <person name="Masonjones S."/>
            <person name="Stajich J.E."/>
        </authorList>
    </citation>
    <scope>NUCLEOTIDE SEQUENCE [LARGE SCALE GENOMIC DNA]</scope>
    <source>
        <strain evidence="8 9">CCFEE 6314</strain>
    </source>
</reference>
<evidence type="ECO:0000313" key="9">
    <source>
        <dbReference type="Proteomes" id="UP000288859"/>
    </source>
</evidence>
<dbReference type="SUPFAM" id="SSF50911">
    <property type="entry name" value="Mannose 6-phosphate receptor domain"/>
    <property type="match status" value="1"/>
</dbReference>
<dbReference type="AlphaFoldDB" id="A0A438N9R3"/>
<dbReference type="Pfam" id="PF12999">
    <property type="entry name" value="PRKCSH-like"/>
    <property type="match status" value="2"/>
</dbReference>
<evidence type="ECO:0000256" key="4">
    <source>
        <dbReference type="ARBA" id="ARBA00023157"/>
    </source>
</evidence>
<dbReference type="InterPro" id="IPR039794">
    <property type="entry name" value="Gtb1-like"/>
</dbReference>
<dbReference type="PANTHER" id="PTHR12630:SF1">
    <property type="entry name" value="GLUCOSIDASE 2 SUBUNIT BETA"/>
    <property type="match status" value="1"/>
</dbReference>
<sequence length="610" mass="67415">MFELLSGPSTYFKMILRSEILVLSSLLVGRSYSVDTRSSTSARPRGVSPEFAKFYKGASSDVFTCISNPSVTIPFSRVNDDFCDCPDGSDEPGTAACSYLSHLSPPQYHPGPDTAAASFNTTLALPGFYCKNKGHQPAYIRFESVNDGKCDYDICCDGSDEWAQVGGTHCADKCKEIGNDFRKQEEGKQKALRAALKRKATLVAEAARLRREVELAHESAEIKLDGLQRKVKEAEDNVIEIERREKLRVVRGDAAGRGSGKLGILLNLAKNRVEELRTYLDTTRKQRDAMVDRITELEGLLSALKDEHNPNFNDEGVKRAVRGWEDYAARETDDSWTEAENRDLMAVLAEDNESNGVNWAEFESDDSTAQPESDVAALYQYSAYLPDGFRLWIDDKLAAIRRILVENGILADVKESNSSPSTDSKAVADAKKILTDAEREVKTTEADLKRQRDDLDKDYGPDGGIFRALKDKCISRDSGEYEYELCWLGQTRQKPKRGGANTSMGNFVGFDLEYVDEGVGKDGKGLGTGERLVLKYENGQGCWNGPARSTRVYLACSEVDEVWKVSESEKCVYRMEVGTAAVCQEPNKHNAGDANGGGNGKSNDGKKDEL</sequence>
<evidence type="ECO:0000313" key="8">
    <source>
        <dbReference type="EMBL" id="RVX72373.1"/>
    </source>
</evidence>
<dbReference type="GO" id="GO:0017177">
    <property type="term" value="C:glucosidase II complex"/>
    <property type="evidence" value="ECO:0007669"/>
    <property type="project" value="TreeGrafter"/>
</dbReference>
<dbReference type="OrthoDB" id="28322at2759"/>
<evidence type="ECO:0000256" key="3">
    <source>
        <dbReference type="ARBA" id="ARBA00022824"/>
    </source>
</evidence>
<evidence type="ECO:0000256" key="5">
    <source>
        <dbReference type="SAM" id="Coils"/>
    </source>
</evidence>
<keyword evidence="3" id="KW-0256">Endoplasmic reticulum</keyword>
<dbReference type="EMBL" id="NAJM01000012">
    <property type="protein sequence ID" value="RVX72373.1"/>
    <property type="molecule type" value="Genomic_DNA"/>
</dbReference>
<dbReference type="VEuPathDB" id="FungiDB:PV10_07465"/>
<dbReference type="InterPro" id="IPR036607">
    <property type="entry name" value="PRKCSH"/>
</dbReference>
<organism evidence="8 9">
    <name type="scientific">Exophiala mesophila</name>
    <name type="common">Black yeast-like fungus</name>
    <dbReference type="NCBI Taxonomy" id="212818"/>
    <lineage>
        <taxon>Eukaryota</taxon>
        <taxon>Fungi</taxon>
        <taxon>Dikarya</taxon>
        <taxon>Ascomycota</taxon>
        <taxon>Pezizomycotina</taxon>
        <taxon>Eurotiomycetes</taxon>
        <taxon>Chaetothyriomycetidae</taxon>
        <taxon>Chaetothyriales</taxon>
        <taxon>Herpotrichiellaceae</taxon>
        <taxon>Exophiala</taxon>
    </lineage>
</organism>
<evidence type="ECO:0000256" key="6">
    <source>
        <dbReference type="SAM" id="MobiDB-lite"/>
    </source>
</evidence>
<comment type="caution">
    <text evidence="8">The sequence shown here is derived from an EMBL/GenBank/DDBJ whole genome shotgun (WGS) entry which is preliminary data.</text>
</comment>
<feature type="coiled-coil region" evidence="5">
    <location>
        <begin position="192"/>
        <end position="307"/>
    </location>
</feature>
<dbReference type="GO" id="GO:0006491">
    <property type="term" value="P:N-glycan processing"/>
    <property type="evidence" value="ECO:0007669"/>
    <property type="project" value="TreeGrafter"/>
</dbReference>
<protein>
    <recommendedName>
        <fullName evidence="1">Glucosidase 2 subunit beta</fullName>
    </recommendedName>
</protein>
<dbReference type="Proteomes" id="UP000288859">
    <property type="component" value="Unassembled WGS sequence"/>
</dbReference>
<dbReference type="InterPro" id="IPR028146">
    <property type="entry name" value="PRKCSH_N"/>
</dbReference>
<keyword evidence="5" id="KW-0175">Coiled coil</keyword>
<evidence type="ECO:0000259" key="7">
    <source>
        <dbReference type="PROSITE" id="PS51914"/>
    </source>
</evidence>
<dbReference type="PANTHER" id="PTHR12630">
    <property type="entry name" value="N-LINKED OLIGOSACCHARIDE PROCESSING"/>
    <property type="match status" value="1"/>
</dbReference>
<accession>A0A438N9R3</accession>
<dbReference type="InterPro" id="IPR044865">
    <property type="entry name" value="MRH_dom"/>
</dbReference>
<dbReference type="SUPFAM" id="SSF57424">
    <property type="entry name" value="LDL receptor-like module"/>
    <property type="match status" value="1"/>
</dbReference>
<dbReference type="Pfam" id="PF13015">
    <property type="entry name" value="PRKCSH_1"/>
    <property type="match status" value="1"/>
</dbReference>
<feature type="region of interest" description="Disordered" evidence="6">
    <location>
        <begin position="586"/>
        <end position="610"/>
    </location>
</feature>
<keyword evidence="2" id="KW-0732">Signal</keyword>
<feature type="domain" description="MRH" evidence="7">
    <location>
        <begin position="471"/>
        <end position="585"/>
    </location>
</feature>
<proteinExistence type="predicted"/>